<keyword evidence="13" id="KW-0998">Cell outer membrane</keyword>
<keyword evidence="4" id="KW-1134">Transmembrane beta strand</keyword>
<evidence type="ECO:0000256" key="10">
    <source>
        <dbReference type="ARBA" id="ARBA00023114"/>
    </source>
</evidence>
<protein>
    <submittedName>
        <fullName evidence="17">Polysaccharide biosynthesis/export family protein</fullName>
    </submittedName>
</protein>
<evidence type="ECO:0000256" key="13">
    <source>
        <dbReference type="ARBA" id="ARBA00023237"/>
    </source>
</evidence>
<keyword evidence="9" id="KW-0406">Ion transport</keyword>
<dbReference type="Pfam" id="PF02563">
    <property type="entry name" value="Poly_export"/>
    <property type="match status" value="1"/>
</dbReference>
<feature type="domain" description="Polysaccharide export protein N-terminal" evidence="15">
    <location>
        <begin position="47"/>
        <end position="131"/>
    </location>
</feature>
<gene>
    <name evidence="17" type="ORF">PF327_09240</name>
</gene>
<evidence type="ECO:0000256" key="8">
    <source>
        <dbReference type="ARBA" id="ARBA00023047"/>
    </source>
</evidence>
<evidence type="ECO:0000256" key="7">
    <source>
        <dbReference type="ARBA" id="ARBA00022729"/>
    </source>
</evidence>
<accession>A0ABT7QTH0</accession>
<comment type="similarity">
    <text evidence="2">Belongs to the BexD/CtrA/VexA family.</text>
</comment>
<keyword evidence="7" id="KW-0732">Signal</keyword>
<dbReference type="Proteomes" id="UP001169066">
    <property type="component" value="Unassembled WGS sequence"/>
</dbReference>
<evidence type="ECO:0000256" key="5">
    <source>
        <dbReference type="ARBA" id="ARBA00022597"/>
    </source>
</evidence>
<keyword evidence="11" id="KW-0472">Membrane</keyword>
<keyword evidence="18" id="KW-1185">Reference proteome</keyword>
<reference evidence="17" key="1">
    <citation type="submission" date="2023-01" db="EMBL/GenBank/DDBJ databases">
        <title>Sulfurovum sp. XTW-4 genome assembly.</title>
        <authorList>
            <person name="Wang J."/>
        </authorList>
    </citation>
    <scope>NUCLEOTIDE SEQUENCE</scope>
    <source>
        <strain evidence="17">XTW-4</strain>
    </source>
</reference>
<evidence type="ECO:0000256" key="9">
    <source>
        <dbReference type="ARBA" id="ARBA00023065"/>
    </source>
</evidence>
<keyword evidence="14" id="KW-0449">Lipoprotein</keyword>
<organism evidence="17 18">
    <name type="scientific">Sulfurovum xiamenensis</name>
    <dbReference type="NCBI Taxonomy" id="3019066"/>
    <lineage>
        <taxon>Bacteria</taxon>
        <taxon>Pseudomonadati</taxon>
        <taxon>Campylobacterota</taxon>
        <taxon>Epsilonproteobacteria</taxon>
        <taxon>Campylobacterales</taxon>
        <taxon>Sulfurovaceae</taxon>
        <taxon>Sulfurovum</taxon>
    </lineage>
</organism>
<dbReference type="InterPro" id="IPR003715">
    <property type="entry name" value="Poly_export_N"/>
</dbReference>
<dbReference type="InterPro" id="IPR054765">
    <property type="entry name" value="SLBB_dom"/>
</dbReference>
<keyword evidence="5" id="KW-0762">Sugar transport</keyword>
<dbReference type="EMBL" id="JAQIBC010000007">
    <property type="protein sequence ID" value="MDM5264378.1"/>
    <property type="molecule type" value="Genomic_DNA"/>
</dbReference>
<evidence type="ECO:0000313" key="18">
    <source>
        <dbReference type="Proteomes" id="UP001169066"/>
    </source>
</evidence>
<keyword evidence="3" id="KW-0813">Transport</keyword>
<evidence type="ECO:0000256" key="2">
    <source>
        <dbReference type="ARBA" id="ARBA00009450"/>
    </source>
</evidence>
<keyword evidence="10" id="KW-0626">Porin</keyword>
<dbReference type="InterPro" id="IPR049712">
    <property type="entry name" value="Poly_export"/>
</dbReference>
<name>A0ABT7QTH0_9BACT</name>
<comment type="subcellular location">
    <subcellularLocation>
        <location evidence="1">Cell outer membrane</location>
        <topology evidence="1">Multi-pass membrane protein</topology>
    </subcellularLocation>
</comment>
<evidence type="ECO:0000256" key="3">
    <source>
        <dbReference type="ARBA" id="ARBA00022448"/>
    </source>
</evidence>
<evidence type="ECO:0000256" key="6">
    <source>
        <dbReference type="ARBA" id="ARBA00022692"/>
    </source>
</evidence>
<evidence type="ECO:0000256" key="4">
    <source>
        <dbReference type="ARBA" id="ARBA00022452"/>
    </source>
</evidence>
<comment type="caution">
    <text evidence="17">The sequence shown here is derived from an EMBL/GenBank/DDBJ whole genome shotgun (WGS) entry which is preliminary data.</text>
</comment>
<dbReference type="PANTHER" id="PTHR33619:SF3">
    <property type="entry name" value="POLYSACCHARIDE EXPORT PROTEIN GFCE-RELATED"/>
    <property type="match status" value="1"/>
</dbReference>
<evidence type="ECO:0000256" key="11">
    <source>
        <dbReference type="ARBA" id="ARBA00023136"/>
    </source>
</evidence>
<evidence type="ECO:0000259" key="16">
    <source>
        <dbReference type="Pfam" id="PF22461"/>
    </source>
</evidence>
<evidence type="ECO:0000256" key="1">
    <source>
        <dbReference type="ARBA" id="ARBA00004571"/>
    </source>
</evidence>
<sequence length="251" mass="27773">MKRVAMFIIAALAMAGCTTKEDFVLFHDTNISQPNAGKQVIDLTSVAKYEYKIQPHDRISITMYNHPELGTTSTASQREDTRGVLVDANGYVRLPLVKNVHVAGLSQRAAQQKIEKAYSAFLEDAELYLEVLNKRAYILGEVKKPGEVRLFNEKATLLQLLAQAGDLTDSANRHAIVVLKNRYNKVYTETVDLTGPNSIKLANLMIYPNDIVYVAPNDIKSINVGISETNPGLQLIGNIIQPAVQVKYLGD</sequence>
<keyword evidence="12" id="KW-0564">Palmitate</keyword>
<dbReference type="RefSeq" id="WP_289402281.1">
    <property type="nucleotide sequence ID" value="NZ_JAQIBC010000007.1"/>
</dbReference>
<feature type="domain" description="SLBB" evidence="16">
    <location>
        <begin position="134"/>
        <end position="214"/>
    </location>
</feature>
<dbReference type="PROSITE" id="PS51257">
    <property type="entry name" value="PROKAR_LIPOPROTEIN"/>
    <property type="match status" value="1"/>
</dbReference>
<evidence type="ECO:0000256" key="12">
    <source>
        <dbReference type="ARBA" id="ARBA00023139"/>
    </source>
</evidence>
<dbReference type="Gene3D" id="3.10.560.10">
    <property type="entry name" value="Outer membrane lipoprotein wza domain like"/>
    <property type="match status" value="1"/>
</dbReference>
<dbReference type="PANTHER" id="PTHR33619">
    <property type="entry name" value="POLYSACCHARIDE EXPORT PROTEIN GFCE-RELATED"/>
    <property type="match status" value="1"/>
</dbReference>
<dbReference type="Pfam" id="PF22461">
    <property type="entry name" value="SLBB_2"/>
    <property type="match status" value="1"/>
</dbReference>
<keyword evidence="6" id="KW-0812">Transmembrane</keyword>
<evidence type="ECO:0000259" key="15">
    <source>
        <dbReference type="Pfam" id="PF02563"/>
    </source>
</evidence>
<keyword evidence="8" id="KW-0625">Polysaccharide transport</keyword>
<proteinExistence type="inferred from homology"/>
<evidence type="ECO:0000256" key="14">
    <source>
        <dbReference type="ARBA" id="ARBA00023288"/>
    </source>
</evidence>
<evidence type="ECO:0000313" key="17">
    <source>
        <dbReference type="EMBL" id="MDM5264378.1"/>
    </source>
</evidence>